<proteinExistence type="predicted"/>
<name>A0ABR2L7I9_9EUKA</name>
<evidence type="ECO:0000313" key="2">
    <source>
        <dbReference type="Proteomes" id="UP001470230"/>
    </source>
</evidence>
<dbReference type="Gene3D" id="1.25.40.20">
    <property type="entry name" value="Ankyrin repeat-containing domain"/>
    <property type="match status" value="1"/>
</dbReference>
<protein>
    <recommendedName>
        <fullName evidence="3">DUF3447 domain-containing protein</fullName>
    </recommendedName>
</protein>
<reference evidence="1 2" key="1">
    <citation type="submission" date="2024-04" db="EMBL/GenBank/DDBJ databases">
        <title>Tritrichomonas musculus Genome.</title>
        <authorList>
            <person name="Alves-Ferreira E."/>
            <person name="Grigg M."/>
            <person name="Lorenzi H."/>
            <person name="Galac M."/>
        </authorList>
    </citation>
    <scope>NUCLEOTIDE SEQUENCE [LARGE SCALE GENOMIC DNA]</scope>
    <source>
        <strain evidence="1 2">EAF2021</strain>
    </source>
</reference>
<evidence type="ECO:0000313" key="1">
    <source>
        <dbReference type="EMBL" id="KAK8899269.1"/>
    </source>
</evidence>
<keyword evidence="2" id="KW-1185">Reference proteome</keyword>
<evidence type="ECO:0008006" key="3">
    <source>
        <dbReference type="Google" id="ProtNLM"/>
    </source>
</evidence>
<dbReference type="Proteomes" id="UP001470230">
    <property type="component" value="Unassembled WGS sequence"/>
</dbReference>
<gene>
    <name evidence="1" type="ORF">M9Y10_001580</name>
</gene>
<sequence>MNLQIIHILEENHVEPADKSYEKCLIEAIICHHNEIADYILVNYIDNDLKEIYEKDSIKSQIFISYNYYYFPDETHFQQENNRSTFYYLCKRDYFNLLTKILDDNLMNDVEFQISMKTNDKGTISTPFLSAVESDYTSIAELLLKRPEINVNSLCVEYVLDKAEHKHGALE</sequence>
<dbReference type="InterPro" id="IPR036770">
    <property type="entry name" value="Ankyrin_rpt-contain_sf"/>
</dbReference>
<accession>A0ABR2L7I9</accession>
<dbReference type="EMBL" id="JAPFFF010000001">
    <property type="protein sequence ID" value="KAK8899269.1"/>
    <property type="molecule type" value="Genomic_DNA"/>
</dbReference>
<organism evidence="1 2">
    <name type="scientific">Tritrichomonas musculus</name>
    <dbReference type="NCBI Taxonomy" id="1915356"/>
    <lineage>
        <taxon>Eukaryota</taxon>
        <taxon>Metamonada</taxon>
        <taxon>Parabasalia</taxon>
        <taxon>Tritrichomonadida</taxon>
        <taxon>Tritrichomonadidae</taxon>
        <taxon>Tritrichomonas</taxon>
    </lineage>
</organism>
<comment type="caution">
    <text evidence="1">The sequence shown here is derived from an EMBL/GenBank/DDBJ whole genome shotgun (WGS) entry which is preliminary data.</text>
</comment>
<dbReference type="SUPFAM" id="SSF48403">
    <property type="entry name" value="Ankyrin repeat"/>
    <property type="match status" value="1"/>
</dbReference>